<accession>A0A937DIU8</accession>
<evidence type="ECO:0000256" key="3">
    <source>
        <dbReference type="ARBA" id="ARBA00022553"/>
    </source>
</evidence>
<sequence length="1195" mass="137616">MRSFYHHLESDYQDFIEDTQNSLNKGMKQMQADELKVLGYLKDNKDFDFNALTNIKTDFPFYVYKSGRLVFWKDEVVLQEIEDNFTEGWHFYNNQAGQYLILARKSDQTDVVLLFVCKLFTNYTVNNDYVQPHYNNDIFSQENIKLRASSAKDAYEIKSKSGEILFYIQLGNDFTNHNEVLHILIIVLEVISYFLLLLLIWRNCKSLLKRKPTFALLQFIFAMIFLRLLMWPLSFPFKSEEVALFNPRFFASSILNPSFGALLINSILLFITGTFVLDYLQRLVSIKKLNYNFKLSLFLSFASYTIFLFIYGFIELIYKHSQWGLDIGNTINPDMFQVLSILTFLLFGLFVFYIVQWIHKWQEQNVPSASVFLRDQSLGLGLFIVFAVSIKAPFLWIGIIVLLLNFLVHFLRLNRQLKRLSFISFIYLFLIVSAISTTAAWSTYYLEGFQKRNDMSSYANRLFNDNDVLAEYLITQMDESLRADRQIKNQFLLPITPYSSVINKIEKYYLSDYFDKYDKVVSVYDAEGNALYPSKSIDFSSKFSSNQLSSKNLRGGIKLYLIGGNDETRVTKKYVYLYEVKLANYTLATISIELIPKKIQPDNVFPELLVDKRFVPNVQEVPYNYALYQNDSLNYKVGTVDFPNVLQTNQEKQIELNLEGVKTTSFINGNQTIIFGEQRENVLSIFSKFSYFFILCFTVILLFSIYYFARAIAEERKIGLSAKIQLFFSLAFLIPLLSISISTISFVNVTFLQDIVKSYQERINRVGDHLTSTIIDYKNGSISREDLNNELLNTTKMVNSDLNLFNLNGKLLITSQPQIFEKNLLSPYINHKAYADISFNDQKLFTLDEQIGELNYKTAYSAIYSYNSGELIAILSSPFFKSSKEYDSLLANLLTNVFNIFVASFIIFIMLAYTATKILTQPLVLLKNKLAKVNLSEGNEPLNWPVEDEIGLLISEYNQMLLKLEKSKLALAKTEKESAWREMAQQVAHEIKNPLTPMKLSLQHLLMRLEGEDNKNTQAEDKIRSILSQVDNLSDIATSFSSFAKMPIPDNDRTNISEILNKVVSLFKADNNDLKLKMPNQEVYALVDKKIVERIFNNMLINALQSAKSEGPLSIEVELTVSKNKVIVSFKDNGVGIPNDLLHKIFLPNFTTKEEGSGIGLAIAKRGIEYAGGKIWVESEEGMGTTFFIELQKMD</sequence>
<dbReference type="Pfam" id="PF00512">
    <property type="entry name" value="HisKA"/>
    <property type="match status" value="1"/>
</dbReference>
<dbReference type="InterPro" id="IPR005467">
    <property type="entry name" value="His_kinase_dom"/>
</dbReference>
<name>A0A937DIU8_9BACT</name>
<evidence type="ECO:0000256" key="6">
    <source>
        <dbReference type="ARBA" id="ARBA00022777"/>
    </source>
</evidence>
<keyword evidence="5" id="KW-0547">Nucleotide-binding</keyword>
<dbReference type="Proteomes" id="UP000642920">
    <property type="component" value="Unassembled WGS sequence"/>
</dbReference>
<dbReference type="GO" id="GO:0005524">
    <property type="term" value="F:ATP binding"/>
    <property type="evidence" value="ECO:0007669"/>
    <property type="project" value="UniProtKB-KW"/>
</dbReference>
<keyword evidence="8" id="KW-0902">Two-component regulatory system</keyword>
<dbReference type="InterPro" id="IPR003594">
    <property type="entry name" value="HATPase_dom"/>
</dbReference>
<feature type="domain" description="Histidine kinase" evidence="10">
    <location>
        <begin position="986"/>
        <end position="1195"/>
    </location>
</feature>
<feature type="transmembrane region" description="Helical" evidence="9">
    <location>
        <begin position="338"/>
        <end position="358"/>
    </location>
</feature>
<keyword evidence="6" id="KW-0418">Kinase</keyword>
<reference evidence="11" key="1">
    <citation type="submission" date="2021-01" db="EMBL/GenBank/DDBJ databases">
        <title>Marivirga sp. nov., isolated from intertidal surface sediments.</title>
        <authorList>
            <person name="Zhang M."/>
        </authorList>
    </citation>
    <scope>NUCLEOTIDE SEQUENCE</scope>
    <source>
        <strain evidence="11">SM1354</strain>
    </source>
</reference>
<organism evidence="11 12">
    <name type="scientific">Marivirga atlantica</name>
    <dbReference type="NCBI Taxonomy" id="1548457"/>
    <lineage>
        <taxon>Bacteria</taxon>
        <taxon>Pseudomonadati</taxon>
        <taxon>Bacteroidota</taxon>
        <taxon>Cytophagia</taxon>
        <taxon>Cytophagales</taxon>
        <taxon>Marivirgaceae</taxon>
        <taxon>Marivirga</taxon>
    </lineage>
</organism>
<dbReference type="Gene3D" id="3.30.565.10">
    <property type="entry name" value="Histidine kinase-like ATPase, C-terminal domain"/>
    <property type="match status" value="1"/>
</dbReference>
<evidence type="ECO:0000256" key="5">
    <source>
        <dbReference type="ARBA" id="ARBA00022741"/>
    </source>
</evidence>
<evidence type="ECO:0000256" key="9">
    <source>
        <dbReference type="SAM" id="Phobius"/>
    </source>
</evidence>
<dbReference type="SMART" id="SM00388">
    <property type="entry name" value="HisKA"/>
    <property type="match status" value="1"/>
</dbReference>
<comment type="caution">
    <text evidence="11">The sequence shown here is derived from an EMBL/GenBank/DDBJ whole genome shotgun (WGS) entry which is preliminary data.</text>
</comment>
<dbReference type="SMART" id="SM00387">
    <property type="entry name" value="HATPase_c"/>
    <property type="match status" value="1"/>
</dbReference>
<dbReference type="Gene3D" id="1.10.287.130">
    <property type="match status" value="1"/>
</dbReference>
<feature type="transmembrane region" description="Helical" evidence="9">
    <location>
        <begin position="254"/>
        <end position="277"/>
    </location>
</feature>
<evidence type="ECO:0000259" key="10">
    <source>
        <dbReference type="PROSITE" id="PS50109"/>
    </source>
</evidence>
<dbReference type="PRINTS" id="PR00344">
    <property type="entry name" value="BCTRLSENSOR"/>
</dbReference>
<dbReference type="PANTHER" id="PTHR43065:SF46">
    <property type="entry name" value="C4-DICARBOXYLATE TRANSPORT SENSOR PROTEIN DCTB"/>
    <property type="match status" value="1"/>
</dbReference>
<evidence type="ECO:0000256" key="4">
    <source>
        <dbReference type="ARBA" id="ARBA00022679"/>
    </source>
</evidence>
<keyword evidence="9" id="KW-0472">Membrane</keyword>
<dbReference type="AlphaFoldDB" id="A0A937DIU8"/>
<dbReference type="Pfam" id="PF02518">
    <property type="entry name" value="HATPase_c"/>
    <property type="match status" value="1"/>
</dbReference>
<dbReference type="SUPFAM" id="SSF55874">
    <property type="entry name" value="ATPase domain of HSP90 chaperone/DNA topoisomerase II/histidine kinase"/>
    <property type="match status" value="1"/>
</dbReference>
<dbReference type="InterPro" id="IPR004358">
    <property type="entry name" value="Sig_transdc_His_kin-like_C"/>
</dbReference>
<dbReference type="CDD" id="cd00082">
    <property type="entry name" value="HisKA"/>
    <property type="match status" value="1"/>
</dbReference>
<feature type="transmembrane region" description="Helical" evidence="9">
    <location>
        <begin position="180"/>
        <end position="201"/>
    </location>
</feature>
<feature type="transmembrane region" description="Helical" evidence="9">
    <location>
        <begin position="689"/>
        <end position="709"/>
    </location>
</feature>
<dbReference type="CDD" id="cd00075">
    <property type="entry name" value="HATPase"/>
    <property type="match status" value="1"/>
</dbReference>
<dbReference type="EC" id="2.7.13.3" evidence="2"/>
<evidence type="ECO:0000256" key="7">
    <source>
        <dbReference type="ARBA" id="ARBA00022840"/>
    </source>
</evidence>
<keyword evidence="12" id="KW-1185">Reference proteome</keyword>
<keyword evidence="9" id="KW-1133">Transmembrane helix</keyword>
<dbReference type="SUPFAM" id="SSF47384">
    <property type="entry name" value="Homodimeric domain of signal transducing histidine kinase"/>
    <property type="match status" value="1"/>
</dbReference>
<dbReference type="RefSeq" id="WP_201919857.1">
    <property type="nucleotide sequence ID" value="NZ_JAERQG010000002.1"/>
</dbReference>
<protein>
    <recommendedName>
        <fullName evidence="2">histidine kinase</fullName>
        <ecNumber evidence="2">2.7.13.3</ecNumber>
    </recommendedName>
</protein>
<dbReference type="GO" id="GO:0000155">
    <property type="term" value="F:phosphorelay sensor kinase activity"/>
    <property type="evidence" value="ECO:0007669"/>
    <property type="project" value="InterPro"/>
</dbReference>
<keyword evidence="3" id="KW-0597">Phosphoprotein</keyword>
<dbReference type="PROSITE" id="PS50109">
    <property type="entry name" value="HIS_KIN"/>
    <property type="match status" value="1"/>
</dbReference>
<evidence type="ECO:0000313" key="12">
    <source>
        <dbReference type="Proteomes" id="UP000642920"/>
    </source>
</evidence>
<feature type="transmembrane region" description="Helical" evidence="9">
    <location>
        <begin position="213"/>
        <end position="234"/>
    </location>
</feature>
<comment type="catalytic activity">
    <reaction evidence="1">
        <text>ATP + protein L-histidine = ADP + protein N-phospho-L-histidine.</text>
        <dbReference type="EC" id="2.7.13.3"/>
    </reaction>
</comment>
<evidence type="ECO:0000256" key="8">
    <source>
        <dbReference type="ARBA" id="ARBA00023012"/>
    </source>
</evidence>
<proteinExistence type="predicted"/>
<dbReference type="InterPro" id="IPR003661">
    <property type="entry name" value="HisK_dim/P_dom"/>
</dbReference>
<keyword evidence="4" id="KW-0808">Transferase</keyword>
<dbReference type="InterPro" id="IPR036097">
    <property type="entry name" value="HisK_dim/P_sf"/>
</dbReference>
<evidence type="ECO:0000256" key="2">
    <source>
        <dbReference type="ARBA" id="ARBA00012438"/>
    </source>
</evidence>
<dbReference type="InterPro" id="IPR036890">
    <property type="entry name" value="HATPase_C_sf"/>
</dbReference>
<keyword evidence="9" id="KW-0812">Transmembrane</keyword>
<keyword evidence="7" id="KW-0067">ATP-binding</keyword>
<dbReference type="PANTHER" id="PTHR43065">
    <property type="entry name" value="SENSOR HISTIDINE KINASE"/>
    <property type="match status" value="1"/>
</dbReference>
<evidence type="ECO:0000313" key="11">
    <source>
        <dbReference type="EMBL" id="MBL0765335.1"/>
    </source>
</evidence>
<dbReference type="Gene3D" id="6.10.340.10">
    <property type="match status" value="1"/>
</dbReference>
<feature type="transmembrane region" description="Helical" evidence="9">
    <location>
        <begin position="889"/>
        <end position="913"/>
    </location>
</feature>
<feature type="transmembrane region" description="Helical" evidence="9">
    <location>
        <begin position="378"/>
        <end position="408"/>
    </location>
</feature>
<feature type="transmembrane region" description="Helical" evidence="9">
    <location>
        <begin position="297"/>
        <end position="318"/>
    </location>
</feature>
<evidence type="ECO:0000256" key="1">
    <source>
        <dbReference type="ARBA" id="ARBA00000085"/>
    </source>
</evidence>
<gene>
    <name evidence="11" type="ORF">JKP34_08750</name>
</gene>
<dbReference type="EMBL" id="JAERQG010000002">
    <property type="protein sequence ID" value="MBL0765335.1"/>
    <property type="molecule type" value="Genomic_DNA"/>
</dbReference>
<feature type="transmembrane region" description="Helical" evidence="9">
    <location>
        <begin position="420"/>
        <end position="446"/>
    </location>
</feature>
<feature type="transmembrane region" description="Helical" evidence="9">
    <location>
        <begin position="729"/>
        <end position="752"/>
    </location>
</feature>